<dbReference type="Proteomes" id="UP001177023">
    <property type="component" value="Unassembled WGS sequence"/>
</dbReference>
<accession>A0AA36CK33</accession>
<evidence type="ECO:0000313" key="2">
    <source>
        <dbReference type="Proteomes" id="UP001177023"/>
    </source>
</evidence>
<name>A0AA36CK33_9BILA</name>
<protein>
    <submittedName>
        <fullName evidence="1">Uncharacterized protein</fullName>
    </submittedName>
</protein>
<proteinExistence type="predicted"/>
<organism evidence="1 2">
    <name type="scientific">Mesorhabditis spiculigera</name>
    <dbReference type="NCBI Taxonomy" id="96644"/>
    <lineage>
        <taxon>Eukaryota</taxon>
        <taxon>Metazoa</taxon>
        <taxon>Ecdysozoa</taxon>
        <taxon>Nematoda</taxon>
        <taxon>Chromadorea</taxon>
        <taxon>Rhabditida</taxon>
        <taxon>Rhabditina</taxon>
        <taxon>Rhabditomorpha</taxon>
        <taxon>Rhabditoidea</taxon>
        <taxon>Rhabditidae</taxon>
        <taxon>Mesorhabditinae</taxon>
        <taxon>Mesorhabditis</taxon>
    </lineage>
</organism>
<dbReference type="AlphaFoldDB" id="A0AA36CK33"/>
<evidence type="ECO:0000313" key="1">
    <source>
        <dbReference type="EMBL" id="CAJ0570268.1"/>
    </source>
</evidence>
<reference evidence="1" key="1">
    <citation type="submission" date="2023-06" db="EMBL/GenBank/DDBJ databases">
        <authorList>
            <person name="Delattre M."/>
        </authorList>
    </citation>
    <scope>NUCLEOTIDE SEQUENCE</scope>
    <source>
        <strain evidence="1">AF72</strain>
    </source>
</reference>
<gene>
    <name evidence="1" type="ORF">MSPICULIGERA_LOCUS8712</name>
</gene>
<feature type="non-terminal residue" evidence="1">
    <location>
        <position position="95"/>
    </location>
</feature>
<dbReference type="EMBL" id="CATQJA010002278">
    <property type="protein sequence ID" value="CAJ0570268.1"/>
    <property type="molecule type" value="Genomic_DNA"/>
</dbReference>
<sequence length="95" mass="10962">MACQEKRKDQKCGQHFRYNAAYCGFDAMSHEGLRFIGVVKRHAVNPEKFRRAAQDPWQAKSAKLRTKIRPGASPRHLTNEEIEVIKIEDVALLLR</sequence>
<comment type="caution">
    <text evidence="1">The sequence shown here is derived from an EMBL/GenBank/DDBJ whole genome shotgun (WGS) entry which is preliminary data.</text>
</comment>
<keyword evidence="2" id="KW-1185">Reference proteome</keyword>